<name>A0A5M6D6Q2_9BACT</name>
<evidence type="ECO:0000313" key="3">
    <source>
        <dbReference type="Proteomes" id="UP000324479"/>
    </source>
</evidence>
<gene>
    <name evidence="2" type="ORF">FYK55_12995</name>
</gene>
<evidence type="ECO:0000313" key="2">
    <source>
        <dbReference type="EMBL" id="KAA5543191.1"/>
    </source>
</evidence>
<dbReference type="EMBL" id="VWOX01000006">
    <property type="protein sequence ID" value="KAA5543191.1"/>
    <property type="molecule type" value="Genomic_DNA"/>
</dbReference>
<dbReference type="RefSeq" id="WP_150076856.1">
    <property type="nucleotide sequence ID" value="NZ_VWOX01000006.1"/>
</dbReference>
<organism evidence="2 3">
    <name type="scientific">Roseiconus nitratireducens</name>
    <dbReference type="NCBI Taxonomy" id="2605748"/>
    <lineage>
        <taxon>Bacteria</taxon>
        <taxon>Pseudomonadati</taxon>
        <taxon>Planctomycetota</taxon>
        <taxon>Planctomycetia</taxon>
        <taxon>Pirellulales</taxon>
        <taxon>Pirellulaceae</taxon>
        <taxon>Roseiconus</taxon>
    </lineage>
</organism>
<reference evidence="2 3" key="1">
    <citation type="submission" date="2019-08" db="EMBL/GenBank/DDBJ databases">
        <authorList>
            <person name="Dhanesh K."/>
            <person name="Kumar G."/>
            <person name="Sasikala C."/>
            <person name="Venkata Ramana C."/>
        </authorList>
    </citation>
    <scope>NUCLEOTIDE SEQUENCE [LARGE SCALE GENOMIC DNA]</scope>
    <source>
        <strain evidence="2 3">JC645</strain>
    </source>
</reference>
<feature type="compositionally biased region" description="Pro residues" evidence="1">
    <location>
        <begin position="132"/>
        <end position="145"/>
    </location>
</feature>
<keyword evidence="3" id="KW-1185">Reference proteome</keyword>
<evidence type="ECO:0000256" key="1">
    <source>
        <dbReference type="SAM" id="MobiDB-lite"/>
    </source>
</evidence>
<comment type="caution">
    <text evidence="2">The sequence shown here is derived from an EMBL/GenBank/DDBJ whole genome shotgun (WGS) entry which is preliminary data.</text>
</comment>
<dbReference type="Proteomes" id="UP000324479">
    <property type="component" value="Unassembled WGS sequence"/>
</dbReference>
<proteinExistence type="predicted"/>
<sequence length="319" mass="32440">MRTSLLVSCLAVSVFFDGGWQTDAAAQSDTPMTRMRPLGAPSAVDTYRGGSVRPTAAIETSGVTTGRVETAFRQQGQPVRSDTNPVRQTVWMQSEFTMPPGAAADPITGSGSMGGQAPPGGATMPPGTQLPDTPPYPNSAPPALPPNAATSSPRALPPPGSSTGTGSIPPNATGSPVYPPSSDLTPMSQPQLGDGGFATPNNCHLITGPSPYMAASAFGSACGCIAPTTYVTPVSTTVSGPALPPEIAAPAAMPPPPGTIYGPAVTQVPAAPPSAAPAPSLLKFGQENYPLQIGQGLWGQPVAYVPGQCVRNWLRYFSF</sequence>
<accession>A0A5M6D6Q2</accession>
<feature type="region of interest" description="Disordered" evidence="1">
    <location>
        <begin position="98"/>
        <end position="195"/>
    </location>
</feature>
<feature type="compositionally biased region" description="Low complexity" evidence="1">
    <location>
        <begin position="119"/>
        <end position="131"/>
    </location>
</feature>
<feature type="compositionally biased region" description="Polar residues" evidence="1">
    <location>
        <begin position="182"/>
        <end position="191"/>
    </location>
</feature>
<dbReference type="AlphaFoldDB" id="A0A5M6D6Q2"/>
<feature type="compositionally biased region" description="Polar residues" evidence="1">
    <location>
        <begin position="161"/>
        <end position="174"/>
    </location>
</feature>
<protein>
    <submittedName>
        <fullName evidence="2">Uncharacterized protein</fullName>
    </submittedName>
</protein>